<gene>
    <name evidence="2" type="ORF">J2W50_002977</name>
</gene>
<dbReference type="EMBL" id="JAVDSJ010000003">
    <property type="protein sequence ID" value="MDR6584767.1"/>
    <property type="molecule type" value="Genomic_DNA"/>
</dbReference>
<proteinExistence type="predicted"/>
<dbReference type="SUPFAM" id="SSF51197">
    <property type="entry name" value="Clavaminate synthase-like"/>
    <property type="match status" value="1"/>
</dbReference>
<dbReference type="Pfam" id="PF05721">
    <property type="entry name" value="PhyH"/>
    <property type="match status" value="1"/>
</dbReference>
<keyword evidence="2" id="KW-0560">Oxidoreductase</keyword>
<sequence length="262" mass="29225">MQPRKTYMSNPLSPAQVAFFREQGYLLLKGMVPADLRERMLAVTRDHLQRAVAPLEYEAEVGYEGAPASLEAEGGRTARRLRAAWQRDPVYREWAGHKQLVAMLHQLFEEPVCLTLAHHNCVMTKHPAFGTATGWHRDIRYWSFPRNDLISVWLALGAETPENGALKFIPGSHRLTLQAEQMDELDFLRPEVPANQALFAQGIALSLEPGDVVLFHSGLFHAAGRNDSDQVKCSAVFAYHGKSNPPLPGTRSAASEDVMLDD</sequence>
<protein>
    <submittedName>
        <fullName evidence="2">Phytanoyl-CoA hydroxylase</fullName>
        <ecNumber evidence="2">1.14.11.18</ecNumber>
    </submittedName>
</protein>
<comment type="caution">
    <text evidence="2">The sequence shown here is derived from an EMBL/GenBank/DDBJ whole genome shotgun (WGS) entry which is preliminary data.</text>
</comment>
<organism evidence="2 3">
    <name type="scientific">Herbaspirillum frisingense</name>
    <dbReference type="NCBI Taxonomy" id="92645"/>
    <lineage>
        <taxon>Bacteria</taxon>
        <taxon>Pseudomonadati</taxon>
        <taxon>Pseudomonadota</taxon>
        <taxon>Betaproteobacteria</taxon>
        <taxon>Burkholderiales</taxon>
        <taxon>Oxalobacteraceae</taxon>
        <taxon>Herbaspirillum</taxon>
    </lineage>
</organism>
<comment type="cofactor">
    <cofactor evidence="1">
        <name>Fe(2+)</name>
        <dbReference type="ChEBI" id="CHEBI:29033"/>
    </cofactor>
</comment>
<dbReference type="PANTHER" id="PTHR20883:SF48">
    <property type="entry name" value="ECTOINE DIOXYGENASE"/>
    <property type="match status" value="1"/>
</dbReference>
<evidence type="ECO:0000313" key="3">
    <source>
        <dbReference type="Proteomes" id="UP001260715"/>
    </source>
</evidence>
<dbReference type="EC" id="1.14.11.18" evidence="2"/>
<keyword evidence="3" id="KW-1185">Reference proteome</keyword>
<dbReference type="Gene3D" id="2.60.120.620">
    <property type="entry name" value="q2cbj1_9rhob like domain"/>
    <property type="match status" value="1"/>
</dbReference>
<accession>A0ABU1PFQ0</accession>
<name>A0ABU1PFQ0_9BURK</name>
<evidence type="ECO:0000256" key="1">
    <source>
        <dbReference type="ARBA" id="ARBA00001954"/>
    </source>
</evidence>
<reference evidence="2 3" key="1">
    <citation type="submission" date="2023-07" db="EMBL/GenBank/DDBJ databases">
        <title>Sorghum-associated microbial communities from plants grown in Nebraska, USA.</title>
        <authorList>
            <person name="Schachtman D."/>
        </authorList>
    </citation>
    <scope>NUCLEOTIDE SEQUENCE [LARGE SCALE GENOMIC DNA]</scope>
    <source>
        <strain evidence="2 3">596</strain>
    </source>
</reference>
<dbReference type="InterPro" id="IPR008775">
    <property type="entry name" value="Phytyl_CoA_dOase-like"/>
</dbReference>
<dbReference type="GO" id="GO:0048244">
    <property type="term" value="F:phytanoyl-CoA dioxygenase activity"/>
    <property type="evidence" value="ECO:0007669"/>
    <property type="project" value="UniProtKB-EC"/>
</dbReference>
<dbReference type="Proteomes" id="UP001260715">
    <property type="component" value="Unassembled WGS sequence"/>
</dbReference>
<evidence type="ECO:0000313" key="2">
    <source>
        <dbReference type="EMBL" id="MDR6584767.1"/>
    </source>
</evidence>
<dbReference type="PANTHER" id="PTHR20883">
    <property type="entry name" value="PHYTANOYL-COA DIOXYGENASE DOMAIN CONTAINING 1"/>
    <property type="match status" value="1"/>
</dbReference>